<feature type="transmembrane region" description="Helical" evidence="8">
    <location>
        <begin position="76"/>
        <end position="96"/>
    </location>
</feature>
<dbReference type="InterPro" id="IPR050539">
    <property type="entry name" value="ThrE_Dicarb/AminoAcid_Exp"/>
</dbReference>
<comment type="subcellular location">
    <subcellularLocation>
        <location evidence="1">Cell membrane</location>
        <topology evidence="1">Multi-pass membrane protein</topology>
    </subcellularLocation>
</comment>
<evidence type="ECO:0000256" key="4">
    <source>
        <dbReference type="ARBA" id="ARBA00022692"/>
    </source>
</evidence>
<dbReference type="Proteomes" id="UP001623592">
    <property type="component" value="Unassembled WGS sequence"/>
</dbReference>
<feature type="transmembrane region" description="Helical" evidence="8">
    <location>
        <begin position="26"/>
        <end position="44"/>
    </location>
</feature>
<evidence type="ECO:0000256" key="7">
    <source>
        <dbReference type="ARBA" id="ARBA00034125"/>
    </source>
</evidence>
<keyword evidence="2" id="KW-1003">Cell membrane</keyword>
<evidence type="ECO:0000256" key="2">
    <source>
        <dbReference type="ARBA" id="ARBA00022475"/>
    </source>
</evidence>
<keyword evidence="3" id="KW-0997">Cell inner membrane</keyword>
<evidence type="ECO:0000313" key="11">
    <source>
        <dbReference type="Proteomes" id="UP001623592"/>
    </source>
</evidence>
<evidence type="ECO:0000256" key="8">
    <source>
        <dbReference type="SAM" id="Phobius"/>
    </source>
</evidence>
<dbReference type="EMBL" id="JBJIAA010000012">
    <property type="protein sequence ID" value="MFL0251779.1"/>
    <property type="molecule type" value="Genomic_DNA"/>
</dbReference>
<accession>A0ABW8TGW1</accession>
<evidence type="ECO:0000259" key="9">
    <source>
        <dbReference type="Pfam" id="PF12821"/>
    </source>
</evidence>
<feature type="transmembrane region" description="Helical" evidence="8">
    <location>
        <begin position="116"/>
        <end position="136"/>
    </location>
</feature>
<evidence type="ECO:0000256" key="5">
    <source>
        <dbReference type="ARBA" id="ARBA00022989"/>
    </source>
</evidence>
<dbReference type="PANTHER" id="PTHR34390">
    <property type="entry name" value="UPF0442 PROTEIN YJJB-RELATED"/>
    <property type="match status" value="1"/>
</dbReference>
<feature type="domain" description="Threonine/Serine exporter ThrE" evidence="9">
    <location>
        <begin position="5"/>
        <end position="132"/>
    </location>
</feature>
<feature type="transmembrane region" description="Helical" evidence="8">
    <location>
        <begin position="6"/>
        <end position="21"/>
    </location>
</feature>
<dbReference type="PANTHER" id="PTHR34390:SF1">
    <property type="entry name" value="SUCCINATE TRANSPORTER SUBUNIT YJJB-RELATED"/>
    <property type="match status" value="1"/>
</dbReference>
<dbReference type="RefSeq" id="WP_406788428.1">
    <property type="nucleotide sequence ID" value="NZ_JBJIAA010000012.1"/>
</dbReference>
<keyword evidence="11" id="KW-1185">Reference proteome</keyword>
<organism evidence="10 11">
    <name type="scientific">Clostridium neuense</name>
    <dbReference type="NCBI Taxonomy" id="1728934"/>
    <lineage>
        <taxon>Bacteria</taxon>
        <taxon>Bacillati</taxon>
        <taxon>Bacillota</taxon>
        <taxon>Clostridia</taxon>
        <taxon>Eubacteriales</taxon>
        <taxon>Clostridiaceae</taxon>
        <taxon>Clostridium</taxon>
    </lineage>
</organism>
<name>A0ABW8TGW1_9CLOT</name>
<evidence type="ECO:0000256" key="3">
    <source>
        <dbReference type="ARBA" id="ARBA00022519"/>
    </source>
</evidence>
<keyword evidence="6 8" id="KW-0472">Membrane</keyword>
<dbReference type="InterPro" id="IPR024528">
    <property type="entry name" value="ThrE_2"/>
</dbReference>
<dbReference type="Pfam" id="PF12821">
    <property type="entry name" value="ThrE_2"/>
    <property type="match status" value="1"/>
</dbReference>
<comment type="caution">
    <text evidence="10">The sequence shown here is derived from an EMBL/GenBank/DDBJ whole genome shotgun (WGS) entry which is preliminary data.</text>
</comment>
<comment type="similarity">
    <text evidence="7">Belongs to the ThrE exporter (TC 2.A.79) family.</text>
</comment>
<keyword evidence="5 8" id="KW-1133">Transmembrane helix</keyword>
<evidence type="ECO:0000256" key="6">
    <source>
        <dbReference type="ARBA" id="ARBA00023136"/>
    </source>
</evidence>
<sequence>MILNSIYAAVASFAFAVLYHIKGKSMIFSAIGGGLGWFVYLILIRYNNSVTAALFWASITVAIYSEIMARVLKHPVTVFILCGIIPLVPGNGMYYTMYETIGGNLKKAGHWGFQTLMSAGSIAIAIVFVSSVTKLIKSRNILLKR</sequence>
<proteinExistence type="inferred from homology"/>
<evidence type="ECO:0000256" key="1">
    <source>
        <dbReference type="ARBA" id="ARBA00004651"/>
    </source>
</evidence>
<protein>
    <submittedName>
        <fullName evidence="10">Threonine/serine exporter family protein</fullName>
    </submittedName>
</protein>
<gene>
    <name evidence="10" type="ORF">ACJDT4_15275</name>
</gene>
<reference evidence="10 11" key="1">
    <citation type="submission" date="2024-11" db="EMBL/GenBank/DDBJ databases">
        <authorList>
            <person name="Heng Y.C."/>
            <person name="Lim A.C.H."/>
            <person name="Lee J.K.Y."/>
            <person name="Kittelmann S."/>
        </authorList>
    </citation>
    <scope>NUCLEOTIDE SEQUENCE [LARGE SCALE GENOMIC DNA]</scope>
    <source>
        <strain evidence="10 11">WILCCON 0114</strain>
    </source>
</reference>
<evidence type="ECO:0000313" key="10">
    <source>
        <dbReference type="EMBL" id="MFL0251779.1"/>
    </source>
</evidence>
<keyword evidence="4 8" id="KW-0812">Transmembrane</keyword>